<evidence type="ECO:0000313" key="3">
    <source>
        <dbReference type="Proteomes" id="UP001219525"/>
    </source>
</evidence>
<protein>
    <submittedName>
        <fullName evidence="2">Uncharacterized protein</fullName>
    </submittedName>
</protein>
<proteinExistence type="predicted"/>
<comment type="caution">
    <text evidence="2">The sequence shown here is derived from an EMBL/GenBank/DDBJ whole genome shotgun (WGS) entry which is preliminary data.</text>
</comment>
<gene>
    <name evidence="2" type="ORF">GGX14DRAFT_385791</name>
</gene>
<accession>A0AAD6YR80</accession>
<keyword evidence="3" id="KW-1185">Reference proteome</keyword>
<dbReference type="EMBL" id="JARJCW010000003">
    <property type="protein sequence ID" value="KAJ7227018.1"/>
    <property type="molecule type" value="Genomic_DNA"/>
</dbReference>
<feature type="region of interest" description="Disordered" evidence="1">
    <location>
        <begin position="18"/>
        <end position="92"/>
    </location>
</feature>
<reference evidence="2" key="1">
    <citation type="submission" date="2023-03" db="EMBL/GenBank/DDBJ databases">
        <title>Massive genome expansion in bonnet fungi (Mycena s.s.) driven by repeated elements and novel gene families across ecological guilds.</title>
        <authorList>
            <consortium name="Lawrence Berkeley National Laboratory"/>
            <person name="Harder C.B."/>
            <person name="Miyauchi S."/>
            <person name="Viragh M."/>
            <person name="Kuo A."/>
            <person name="Thoen E."/>
            <person name="Andreopoulos B."/>
            <person name="Lu D."/>
            <person name="Skrede I."/>
            <person name="Drula E."/>
            <person name="Henrissat B."/>
            <person name="Morin E."/>
            <person name="Kohler A."/>
            <person name="Barry K."/>
            <person name="LaButti K."/>
            <person name="Morin E."/>
            <person name="Salamov A."/>
            <person name="Lipzen A."/>
            <person name="Mereny Z."/>
            <person name="Hegedus B."/>
            <person name="Baldrian P."/>
            <person name="Stursova M."/>
            <person name="Weitz H."/>
            <person name="Taylor A."/>
            <person name="Grigoriev I.V."/>
            <person name="Nagy L.G."/>
            <person name="Martin F."/>
            <person name="Kauserud H."/>
        </authorList>
    </citation>
    <scope>NUCLEOTIDE SEQUENCE</scope>
    <source>
        <strain evidence="2">9144</strain>
    </source>
</reference>
<organism evidence="2 3">
    <name type="scientific">Mycena pura</name>
    <dbReference type="NCBI Taxonomy" id="153505"/>
    <lineage>
        <taxon>Eukaryota</taxon>
        <taxon>Fungi</taxon>
        <taxon>Dikarya</taxon>
        <taxon>Basidiomycota</taxon>
        <taxon>Agaricomycotina</taxon>
        <taxon>Agaricomycetes</taxon>
        <taxon>Agaricomycetidae</taxon>
        <taxon>Agaricales</taxon>
        <taxon>Marasmiineae</taxon>
        <taxon>Mycenaceae</taxon>
        <taxon>Mycena</taxon>
    </lineage>
</organism>
<dbReference type="Proteomes" id="UP001219525">
    <property type="component" value="Unassembled WGS sequence"/>
</dbReference>
<sequence length="370" mass="40620">MANSVSAQLRQYLSFPSLLTHPRRRTPKYPHNSYADPAHMPATSSSSQLPVSAARMRPSRTHTATHTRTGTGGAPSRPSGNPPRDRDCDRSPSILSQADDLEMLLLDSMNPSPHAHHPAPPVAVWNSSNRRVQAPSGSRTQKHRWTRCTFLNRHLRPSSSWTLKPPCSTVAVPRGRHSSDEHTRRRRGRPVGTGGGGLLTRVGVRTSAGTRCNAEERTGCHHLRGAEEGHRLTFTCNEHRDCEHTLCRCCPETVRLVTKAAAWLATRRLHFLYIARTGLGSIAAKGFDGGGTARAPSLMASAPDSMRDIEGIPVTWAVQVGPPVIDGLQTLSGENHRKFGQMQLQIRVNLEVESGMQLQIRRKGAEDVDL</sequence>
<evidence type="ECO:0000256" key="1">
    <source>
        <dbReference type="SAM" id="MobiDB-lite"/>
    </source>
</evidence>
<feature type="region of interest" description="Disordered" evidence="1">
    <location>
        <begin position="108"/>
        <end position="141"/>
    </location>
</feature>
<dbReference type="AlphaFoldDB" id="A0AAD6YR80"/>
<feature type="compositionally biased region" description="Polar residues" evidence="1">
    <location>
        <begin position="125"/>
        <end position="139"/>
    </location>
</feature>
<name>A0AAD6YR80_9AGAR</name>
<evidence type="ECO:0000313" key="2">
    <source>
        <dbReference type="EMBL" id="KAJ7227018.1"/>
    </source>
</evidence>
<feature type="region of interest" description="Disordered" evidence="1">
    <location>
        <begin position="166"/>
        <end position="200"/>
    </location>
</feature>